<keyword evidence="2 3" id="KW-0539">Nucleus</keyword>
<dbReference type="Gene3D" id="1.10.30.10">
    <property type="entry name" value="High mobility group box domain"/>
    <property type="match status" value="1"/>
</dbReference>
<dbReference type="Proteomes" id="UP001303760">
    <property type="component" value="Unassembled WGS sequence"/>
</dbReference>
<dbReference type="GO" id="GO:0000981">
    <property type="term" value="F:DNA-binding transcription factor activity, RNA polymerase II-specific"/>
    <property type="evidence" value="ECO:0007669"/>
    <property type="project" value="TreeGrafter"/>
</dbReference>
<dbReference type="PANTHER" id="PTHR45789">
    <property type="entry name" value="FI18025P1"/>
    <property type="match status" value="1"/>
</dbReference>
<proteinExistence type="predicted"/>
<comment type="caution">
    <text evidence="5">The sequence shown here is derived from an EMBL/GenBank/DDBJ whole genome shotgun (WGS) entry which is preliminary data.</text>
</comment>
<evidence type="ECO:0000256" key="2">
    <source>
        <dbReference type="ARBA" id="ARBA00023242"/>
    </source>
</evidence>
<dbReference type="CDD" id="cd01389">
    <property type="entry name" value="HMG-box_ROX1-like"/>
    <property type="match status" value="1"/>
</dbReference>
<evidence type="ECO:0000313" key="5">
    <source>
        <dbReference type="EMBL" id="KAK4233447.1"/>
    </source>
</evidence>
<dbReference type="GO" id="GO:0005634">
    <property type="term" value="C:nucleus"/>
    <property type="evidence" value="ECO:0007669"/>
    <property type="project" value="UniProtKB-UniRule"/>
</dbReference>
<evidence type="ECO:0000256" key="3">
    <source>
        <dbReference type="PROSITE-ProRule" id="PRU00267"/>
    </source>
</evidence>
<dbReference type="InterPro" id="IPR051356">
    <property type="entry name" value="SOX/SOX-like_TF"/>
</dbReference>
<dbReference type="InterPro" id="IPR009071">
    <property type="entry name" value="HMG_box_dom"/>
</dbReference>
<gene>
    <name evidence="5" type="ORF">C8A03DRAFT_19484</name>
</gene>
<evidence type="ECO:0000259" key="4">
    <source>
        <dbReference type="PROSITE" id="PS50118"/>
    </source>
</evidence>
<accession>A0AAN7H6W4</accession>
<dbReference type="PROSITE" id="PS50118">
    <property type="entry name" value="HMG_BOX_2"/>
    <property type="match status" value="1"/>
</dbReference>
<dbReference type="AlphaFoldDB" id="A0AAN7H6W4"/>
<organism evidence="5 6">
    <name type="scientific">Achaetomium macrosporum</name>
    <dbReference type="NCBI Taxonomy" id="79813"/>
    <lineage>
        <taxon>Eukaryota</taxon>
        <taxon>Fungi</taxon>
        <taxon>Dikarya</taxon>
        <taxon>Ascomycota</taxon>
        <taxon>Pezizomycotina</taxon>
        <taxon>Sordariomycetes</taxon>
        <taxon>Sordariomycetidae</taxon>
        <taxon>Sordariales</taxon>
        <taxon>Chaetomiaceae</taxon>
        <taxon>Achaetomium</taxon>
    </lineage>
</organism>
<dbReference type="EMBL" id="MU860553">
    <property type="protein sequence ID" value="KAK4233447.1"/>
    <property type="molecule type" value="Genomic_DNA"/>
</dbReference>
<feature type="domain" description="HMG box" evidence="4">
    <location>
        <begin position="107"/>
        <end position="175"/>
    </location>
</feature>
<keyword evidence="6" id="KW-1185">Reference proteome</keyword>
<keyword evidence="1 3" id="KW-0238">DNA-binding</keyword>
<dbReference type="SUPFAM" id="SSF47095">
    <property type="entry name" value="HMG-box"/>
    <property type="match status" value="1"/>
</dbReference>
<feature type="DNA-binding region" description="HMG box" evidence="3">
    <location>
        <begin position="107"/>
        <end position="175"/>
    </location>
</feature>
<dbReference type="Pfam" id="PF00505">
    <property type="entry name" value="HMG_box"/>
    <property type="match status" value="1"/>
</dbReference>
<protein>
    <submittedName>
        <fullName evidence="5">High mobility group box-domain-containing protein</fullName>
    </submittedName>
</protein>
<sequence length="207" mass="23306">MVKPAPLAFIFSGNEMILQCTANVEDQQICIKLLEPVMTNYRNINDGKCAAIVRRNGTTQYWIVSVAYAETLDKNVFTVLKTNVDPIEEPAVNAEPVHASGVTKIHIRRPRNQFIIYRQWMSAKVHAMSPSMTAGSISQIVAQMWRNEKPEVRAHFRALAIEEDRLHKLRYPGYRYAAGNRNPTLPAARRGPADPMTVGERLIAAGY</sequence>
<name>A0AAN7H6W4_9PEZI</name>
<dbReference type="SMART" id="SM00398">
    <property type="entry name" value="HMG"/>
    <property type="match status" value="1"/>
</dbReference>
<reference evidence="5" key="1">
    <citation type="journal article" date="2023" name="Mol. Phylogenet. Evol.">
        <title>Genome-scale phylogeny and comparative genomics of the fungal order Sordariales.</title>
        <authorList>
            <person name="Hensen N."/>
            <person name="Bonometti L."/>
            <person name="Westerberg I."/>
            <person name="Brannstrom I.O."/>
            <person name="Guillou S."/>
            <person name="Cros-Aarteil S."/>
            <person name="Calhoun S."/>
            <person name="Haridas S."/>
            <person name="Kuo A."/>
            <person name="Mondo S."/>
            <person name="Pangilinan J."/>
            <person name="Riley R."/>
            <person name="LaButti K."/>
            <person name="Andreopoulos B."/>
            <person name="Lipzen A."/>
            <person name="Chen C."/>
            <person name="Yan M."/>
            <person name="Daum C."/>
            <person name="Ng V."/>
            <person name="Clum A."/>
            <person name="Steindorff A."/>
            <person name="Ohm R.A."/>
            <person name="Martin F."/>
            <person name="Silar P."/>
            <person name="Natvig D.O."/>
            <person name="Lalanne C."/>
            <person name="Gautier V."/>
            <person name="Ament-Velasquez S.L."/>
            <person name="Kruys A."/>
            <person name="Hutchinson M.I."/>
            <person name="Powell A.J."/>
            <person name="Barry K."/>
            <person name="Miller A.N."/>
            <person name="Grigoriev I.V."/>
            <person name="Debuchy R."/>
            <person name="Gladieux P."/>
            <person name="Hiltunen Thoren M."/>
            <person name="Johannesson H."/>
        </authorList>
    </citation>
    <scope>NUCLEOTIDE SEQUENCE</scope>
    <source>
        <strain evidence="5">CBS 532.94</strain>
    </source>
</reference>
<evidence type="ECO:0000256" key="1">
    <source>
        <dbReference type="ARBA" id="ARBA00023125"/>
    </source>
</evidence>
<dbReference type="PANTHER" id="PTHR45789:SF2">
    <property type="entry name" value="FI18025P1"/>
    <property type="match status" value="1"/>
</dbReference>
<dbReference type="InterPro" id="IPR036910">
    <property type="entry name" value="HMG_box_dom_sf"/>
</dbReference>
<evidence type="ECO:0000313" key="6">
    <source>
        <dbReference type="Proteomes" id="UP001303760"/>
    </source>
</evidence>
<dbReference type="GO" id="GO:0000978">
    <property type="term" value="F:RNA polymerase II cis-regulatory region sequence-specific DNA binding"/>
    <property type="evidence" value="ECO:0007669"/>
    <property type="project" value="TreeGrafter"/>
</dbReference>
<reference evidence="5" key="2">
    <citation type="submission" date="2023-05" db="EMBL/GenBank/DDBJ databases">
        <authorList>
            <consortium name="Lawrence Berkeley National Laboratory"/>
            <person name="Steindorff A."/>
            <person name="Hensen N."/>
            <person name="Bonometti L."/>
            <person name="Westerberg I."/>
            <person name="Brannstrom I.O."/>
            <person name="Guillou S."/>
            <person name="Cros-Aarteil S."/>
            <person name="Calhoun S."/>
            <person name="Haridas S."/>
            <person name="Kuo A."/>
            <person name="Mondo S."/>
            <person name="Pangilinan J."/>
            <person name="Riley R."/>
            <person name="Labutti K."/>
            <person name="Andreopoulos B."/>
            <person name="Lipzen A."/>
            <person name="Chen C."/>
            <person name="Yanf M."/>
            <person name="Daum C."/>
            <person name="Ng V."/>
            <person name="Clum A."/>
            <person name="Ohm R."/>
            <person name="Martin F."/>
            <person name="Silar P."/>
            <person name="Natvig D."/>
            <person name="Lalanne C."/>
            <person name="Gautier V."/>
            <person name="Ament-Velasquez S.L."/>
            <person name="Kruys A."/>
            <person name="Hutchinson M.I."/>
            <person name="Powell A.J."/>
            <person name="Barry K."/>
            <person name="Miller A.N."/>
            <person name="Grigoriev I.V."/>
            <person name="Debuchy R."/>
            <person name="Gladieux P."/>
            <person name="Thoren M.H."/>
            <person name="Johannesson H."/>
        </authorList>
    </citation>
    <scope>NUCLEOTIDE SEQUENCE</scope>
    <source>
        <strain evidence="5">CBS 532.94</strain>
    </source>
</reference>